<dbReference type="PROSITE" id="PS51257">
    <property type="entry name" value="PROKAR_LIPOPROTEIN"/>
    <property type="match status" value="1"/>
</dbReference>
<evidence type="ECO:0000256" key="2">
    <source>
        <dbReference type="SAM" id="SignalP"/>
    </source>
</evidence>
<dbReference type="PATRIC" id="fig|446465.5.peg.284"/>
<proteinExistence type="predicted"/>
<dbReference type="EMBL" id="CP001643">
    <property type="protein sequence ID" value="ACU84163.1"/>
    <property type="molecule type" value="Genomic_DNA"/>
</dbReference>
<dbReference type="KEGG" id="bfa:Bfae_02870"/>
<feature type="region of interest" description="Disordered" evidence="1">
    <location>
        <begin position="23"/>
        <end position="110"/>
    </location>
</feature>
<feature type="signal peptide" evidence="2">
    <location>
        <begin position="1"/>
        <end position="27"/>
    </location>
</feature>
<dbReference type="eggNOG" id="ENOG5030MZV">
    <property type="taxonomic scope" value="Bacteria"/>
</dbReference>
<evidence type="ECO:0000313" key="3">
    <source>
        <dbReference type="EMBL" id="ACU84163.1"/>
    </source>
</evidence>
<protein>
    <recommendedName>
        <fullName evidence="5">DUF4352 domain-containing protein</fullName>
    </recommendedName>
</protein>
<name>C7MGH2_BRAFD</name>
<reference evidence="3 4" key="1">
    <citation type="journal article" date="2009" name="Stand. Genomic Sci.">
        <title>Complete genome sequence of Brachybacterium faecium type strain (Schefferle 6-10).</title>
        <authorList>
            <person name="Lapidus A."/>
            <person name="Pukall R."/>
            <person name="Labuttii K."/>
            <person name="Copeland A."/>
            <person name="Del Rio T.G."/>
            <person name="Nolan M."/>
            <person name="Chen F."/>
            <person name="Lucas S."/>
            <person name="Tice H."/>
            <person name="Cheng J.F."/>
            <person name="Bruce D."/>
            <person name="Goodwin L."/>
            <person name="Pitluck S."/>
            <person name="Rohde M."/>
            <person name="Goker M."/>
            <person name="Pati A."/>
            <person name="Ivanova N."/>
            <person name="Mavrommatis K."/>
            <person name="Chen A."/>
            <person name="Palaniappan K."/>
            <person name="D'haeseleer P."/>
            <person name="Chain P."/>
            <person name="Bristow J."/>
            <person name="Eisen J.A."/>
            <person name="Markowitz V."/>
            <person name="Hugenholtz P."/>
            <person name="Kyrpides N.C."/>
            <person name="Klenk H.P."/>
        </authorList>
    </citation>
    <scope>NUCLEOTIDE SEQUENCE [LARGE SCALE GENOMIC DNA]</scope>
    <source>
        <strain evidence="4">ATCC 43885 / DSM 4810 / JCM 11609 / LMG 19847 / NBRC 14762 / NCIMB 9860 / 6-10</strain>
    </source>
</reference>
<dbReference type="STRING" id="446465.Bfae_02870"/>
<accession>C7MGH2</accession>
<organism evidence="3 4">
    <name type="scientific">Brachybacterium faecium (strain ATCC 43885 / DSM 4810 / JCM 11609 / LMG 19847 / NBRC 14762 / NCIMB 9860 / 6-10)</name>
    <dbReference type="NCBI Taxonomy" id="446465"/>
    <lineage>
        <taxon>Bacteria</taxon>
        <taxon>Bacillati</taxon>
        <taxon>Actinomycetota</taxon>
        <taxon>Actinomycetes</taxon>
        <taxon>Micrococcales</taxon>
        <taxon>Dermabacteraceae</taxon>
        <taxon>Brachybacterium</taxon>
    </lineage>
</organism>
<keyword evidence="4" id="KW-1185">Reference proteome</keyword>
<evidence type="ECO:0008006" key="5">
    <source>
        <dbReference type="Google" id="ProtNLM"/>
    </source>
</evidence>
<keyword evidence="2" id="KW-0732">Signal</keyword>
<gene>
    <name evidence="3" type="ordered locus">Bfae_02870</name>
</gene>
<dbReference type="OrthoDB" id="3831250at2"/>
<feature type="compositionally biased region" description="Low complexity" evidence="1">
    <location>
        <begin position="28"/>
        <end position="62"/>
    </location>
</feature>
<dbReference type="AlphaFoldDB" id="C7MGH2"/>
<feature type="chain" id="PRO_5002980213" description="DUF4352 domain-containing protein" evidence="2">
    <location>
        <begin position="28"/>
        <end position="237"/>
    </location>
</feature>
<dbReference type="Proteomes" id="UP000001919">
    <property type="component" value="Chromosome"/>
</dbReference>
<dbReference type="HOGENOM" id="CLU_102086_0_0_11"/>
<evidence type="ECO:0000313" key="4">
    <source>
        <dbReference type="Proteomes" id="UP000001919"/>
    </source>
</evidence>
<sequence>MRGTNARSVVTALIAPLALVLTLGGCAPDPSTDDPTSGPTSSETPTDAGSPSTADDSPASPSATPPPDDDPTSTVTPPADEEADEPGTEWQPPADPAAEGPTAAPDLPEVQGTLDMPIELPTDVVVSLADISTTTVEAETPGEYAGAAVVVTVHVLNDSTQAQDVGSAVVSLGADGGEVGVPTWSAPYSPLEGEVAAGETAEGTYVFMLDPANGRSVTVRVNYSAGEPLAVFAGQTS</sequence>
<evidence type="ECO:0000256" key="1">
    <source>
        <dbReference type="SAM" id="MobiDB-lite"/>
    </source>
</evidence>